<feature type="domain" description="KAP NTPase" evidence="1">
    <location>
        <begin position="9"/>
        <end position="80"/>
    </location>
</feature>
<evidence type="ECO:0000259" key="1">
    <source>
        <dbReference type="Pfam" id="PF07693"/>
    </source>
</evidence>
<dbReference type="RefSeq" id="WP_133475246.1">
    <property type="nucleotide sequence ID" value="NZ_SNWP01000012.1"/>
</dbReference>
<gene>
    <name evidence="2" type="ORF">BC659_2675</name>
</gene>
<dbReference type="InterPro" id="IPR011646">
    <property type="entry name" value="KAP_P-loop"/>
</dbReference>
<sequence>MNNLDTYLASYLSKKTSYAIQLTGNWGSGKTYYFRKTLLPIIEETEVCSNANKKFKVIYVSLFGQKSVESIMTKIVSEIYLSKFLGKYFKKKRMDQKNNES</sequence>
<dbReference type="Gene3D" id="3.40.50.300">
    <property type="entry name" value="P-loop containing nucleotide triphosphate hydrolases"/>
    <property type="match status" value="1"/>
</dbReference>
<proteinExistence type="predicted"/>
<dbReference type="EMBL" id="SNWP01000012">
    <property type="protein sequence ID" value="TDO25752.1"/>
    <property type="molecule type" value="Genomic_DNA"/>
</dbReference>
<evidence type="ECO:0000313" key="3">
    <source>
        <dbReference type="Proteomes" id="UP000295741"/>
    </source>
</evidence>
<dbReference type="Proteomes" id="UP000295741">
    <property type="component" value="Unassembled WGS sequence"/>
</dbReference>
<accession>A0A4R6ITA5</accession>
<organism evidence="2 3">
    <name type="scientific">Sediminibacterium goheungense</name>
    <dbReference type="NCBI Taxonomy" id="1086393"/>
    <lineage>
        <taxon>Bacteria</taxon>
        <taxon>Pseudomonadati</taxon>
        <taxon>Bacteroidota</taxon>
        <taxon>Chitinophagia</taxon>
        <taxon>Chitinophagales</taxon>
        <taxon>Chitinophagaceae</taxon>
        <taxon>Sediminibacterium</taxon>
    </lineage>
</organism>
<comment type="caution">
    <text evidence="2">The sequence shown here is derived from an EMBL/GenBank/DDBJ whole genome shotgun (WGS) entry which is preliminary data.</text>
</comment>
<evidence type="ECO:0000313" key="2">
    <source>
        <dbReference type="EMBL" id="TDO25752.1"/>
    </source>
</evidence>
<name>A0A4R6ITA5_9BACT</name>
<dbReference type="Pfam" id="PF07693">
    <property type="entry name" value="KAP_NTPase"/>
    <property type="match status" value="1"/>
</dbReference>
<dbReference type="AlphaFoldDB" id="A0A4R6ITA5"/>
<dbReference type="InterPro" id="IPR027417">
    <property type="entry name" value="P-loop_NTPase"/>
</dbReference>
<keyword evidence="3" id="KW-1185">Reference proteome</keyword>
<protein>
    <submittedName>
        <fullName evidence="2">KAP-like P-loop domain-containing protein</fullName>
    </submittedName>
</protein>
<dbReference type="OrthoDB" id="88903at2"/>
<reference evidence="2 3" key="1">
    <citation type="submission" date="2019-03" db="EMBL/GenBank/DDBJ databases">
        <title>Genomic Encyclopedia of Archaeal and Bacterial Type Strains, Phase II (KMG-II): from individual species to whole genera.</title>
        <authorList>
            <person name="Goeker M."/>
        </authorList>
    </citation>
    <scope>NUCLEOTIDE SEQUENCE [LARGE SCALE GENOMIC DNA]</scope>
    <source>
        <strain evidence="2 3">DSM 28323</strain>
    </source>
</reference>